<dbReference type="Proteomes" id="UP000242715">
    <property type="component" value="Unassembled WGS sequence"/>
</dbReference>
<name>A0A2Z6MZL4_TRISU</name>
<keyword evidence="3" id="KW-1185">Reference proteome</keyword>
<accession>A0A2Z6MZL4</accession>
<organism evidence="2 3">
    <name type="scientific">Trifolium subterraneum</name>
    <name type="common">Subterranean clover</name>
    <dbReference type="NCBI Taxonomy" id="3900"/>
    <lineage>
        <taxon>Eukaryota</taxon>
        <taxon>Viridiplantae</taxon>
        <taxon>Streptophyta</taxon>
        <taxon>Embryophyta</taxon>
        <taxon>Tracheophyta</taxon>
        <taxon>Spermatophyta</taxon>
        <taxon>Magnoliopsida</taxon>
        <taxon>eudicotyledons</taxon>
        <taxon>Gunneridae</taxon>
        <taxon>Pentapetalae</taxon>
        <taxon>rosids</taxon>
        <taxon>fabids</taxon>
        <taxon>Fabales</taxon>
        <taxon>Fabaceae</taxon>
        <taxon>Papilionoideae</taxon>
        <taxon>50 kb inversion clade</taxon>
        <taxon>NPAAA clade</taxon>
        <taxon>Hologalegina</taxon>
        <taxon>IRL clade</taxon>
        <taxon>Trifolieae</taxon>
        <taxon>Trifolium</taxon>
    </lineage>
</organism>
<dbReference type="AlphaFoldDB" id="A0A2Z6MZL4"/>
<evidence type="ECO:0000256" key="1">
    <source>
        <dbReference type="SAM" id="MobiDB-lite"/>
    </source>
</evidence>
<gene>
    <name evidence="2" type="ORF">TSUD_269590</name>
</gene>
<dbReference type="EMBL" id="DF973696">
    <property type="protein sequence ID" value="GAU37944.1"/>
    <property type="molecule type" value="Genomic_DNA"/>
</dbReference>
<evidence type="ECO:0000313" key="2">
    <source>
        <dbReference type="EMBL" id="GAU37944.1"/>
    </source>
</evidence>
<dbReference type="PANTHER" id="PTHR45283">
    <property type="entry name" value="NAD(P)H-QUINONE OXIDOREDUCTASE SUBUNIT T, CHLOROPLASTIC"/>
    <property type="match status" value="1"/>
</dbReference>
<evidence type="ECO:0000313" key="3">
    <source>
        <dbReference type="Proteomes" id="UP000242715"/>
    </source>
</evidence>
<dbReference type="InterPro" id="IPR044618">
    <property type="entry name" value="NdhT-like"/>
</dbReference>
<dbReference type="OrthoDB" id="445556at2759"/>
<feature type="region of interest" description="Disordered" evidence="1">
    <location>
        <begin position="42"/>
        <end position="85"/>
    </location>
</feature>
<feature type="compositionally biased region" description="Polar residues" evidence="1">
    <location>
        <begin position="42"/>
        <end position="53"/>
    </location>
</feature>
<dbReference type="PANTHER" id="PTHR45283:SF1">
    <property type="entry name" value="NAD(P)H-QUINONE OXIDOREDUCTASE SUBUNIT T, CHLOROPLASTIC"/>
    <property type="match status" value="1"/>
</dbReference>
<proteinExistence type="predicted"/>
<reference evidence="3" key="1">
    <citation type="journal article" date="2017" name="Front. Plant Sci.">
        <title>Climate Clever Clovers: New Paradigm to Reduce the Environmental Footprint of Ruminants by Breeding Low Methanogenic Forages Utilizing Haplotype Variation.</title>
        <authorList>
            <person name="Kaur P."/>
            <person name="Appels R."/>
            <person name="Bayer P.E."/>
            <person name="Keeble-Gagnere G."/>
            <person name="Wang J."/>
            <person name="Hirakawa H."/>
            <person name="Shirasawa K."/>
            <person name="Vercoe P."/>
            <person name="Stefanova K."/>
            <person name="Durmic Z."/>
            <person name="Nichols P."/>
            <person name="Revell C."/>
            <person name="Isobe S.N."/>
            <person name="Edwards D."/>
            <person name="Erskine W."/>
        </authorList>
    </citation>
    <scope>NUCLEOTIDE SEQUENCE [LARGE SCALE GENOMIC DNA]</scope>
    <source>
        <strain evidence="3">cv. Daliak</strain>
    </source>
</reference>
<sequence>MASTATPSLQILLFNPILGNIKTTKGIRFFRITKTTNTHTSLQVHASKDSQGPQKVPSGVDTRIHWDNDDEGWIGGSTKQKQTNEDVKPKKLLGEDFADLLSFQGSHYE</sequence>
<protein>
    <submittedName>
        <fullName evidence="2">Uncharacterized protein</fullName>
    </submittedName>
</protein>